<name>A0A2G5TD83_9PELO</name>
<dbReference type="InterPro" id="IPR003165">
    <property type="entry name" value="Piwi"/>
</dbReference>
<dbReference type="SUPFAM" id="SSF101690">
    <property type="entry name" value="PAZ domain"/>
    <property type="match status" value="1"/>
</dbReference>
<feature type="compositionally biased region" description="Basic and acidic residues" evidence="1">
    <location>
        <begin position="80"/>
        <end position="89"/>
    </location>
</feature>
<dbReference type="AlphaFoldDB" id="A0A2G5TD83"/>
<feature type="domain" description="Piwi" evidence="3">
    <location>
        <begin position="858"/>
        <end position="1135"/>
    </location>
</feature>
<feature type="compositionally biased region" description="Basic and acidic residues" evidence="1">
    <location>
        <begin position="7"/>
        <end position="40"/>
    </location>
</feature>
<evidence type="ECO:0000259" key="2">
    <source>
        <dbReference type="PROSITE" id="PS50821"/>
    </source>
</evidence>
<feature type="domain" description="PAZ" evidence="2">
    <location>
        <begin position="488"/>
        <end position="589"/>
    </location>
</feature>
<feature type="compositionally biased region" description="Gly residues" evidence="1">
    <location>
        <begin position="163"/>
        <end position="173"/>
    </location>
</feature>
<dbReference type="InterPro" id="IPR003100">
    <property type="entry name" value="PAZ_dom"/>
</dbReference>
<accession>A0A2G5TD83</accession>
<dbReference type="GO" id="GO:0003723">
    <property type="term" value="F:RNA binding"/>
    <property type="evidence" value="ECO:0007669"/>
    <property type="project" value="InterPro"/>
</dbReference>
<reference evidence="5" key="1">
    <citation type="submission" date="2017-10" db="EMBL/GenBank/DDBJ databases">
        <title>Rapid genome shrinkage in a self-fertile nematode reveals novel sperm competition proteins.</title>
        <authorList>
            <person name="Yin D."/>
            <person name="Schwarz E.M."/>
            <person name="Thomas C.G."/>
            <person name="Felde R.L."/>
            <person name="Korf I.F."/>
            <person name="Cutter A.D."/>
            <person name="Schartner C.M."/>
            <person name="Ralston E.J."/>
            <person name="Meyer B.J."/>
            <person name="Haag E.S."/>
        </authorList>
    </citation>
    <scope>NUCLEOTIDE SEQUENCE [LARGE SCALE GENOMIC DNA]</scope>
    <source>
        <strain evidence="5">JU1422</strain>
    </source>
</reference>
<feature type="compositionally biased region" description="Basic and acidic residues" evidence="1">
    <location>
        <begin position="118"/>
        <end position="131"/>
    </location>
</feature>
<organism evidence="4 5">
    <name type="scientific">Caenorhabditis nigoni</name>
    <dbReference type="NCBI Taxonomy" id="1611254"/>
    <lineage>
        <taxon>Eukaryota</taxon>
        <taxon>Metazoa</taxon>
        <taxon>Ecdysozoa</taxon>
        <taxon>Nematoda</taxon>
        <taxon>Chromadorea</taxon>
        <taxon>Rhabditida</taxon>
        <taxon>Rhabditina</taxon>
        <taxon>Rhabditomorpha</taxon>
        <taxon>Rhabditoidea</taxon>
        <taxon>Rhabditidae</taxon>
        <taxon>Peloderinae</taxon>
        <taxon>Caenorhabditis</taxon>
    </lineage>
</organism>
<dbReference type="OrthoDB" id="5971213at2759"/>
<dbReference type="STRING" id="1611254.A0A2G5TD83"/>
<dbReference type="Pfam" id="PF02171">
    <property type="entry name" value="Piwi"/>
    <property type="match status" value="1"/>
</dbReference>
<evidence type="ECO:0000256" key="1">
    <source>
        <dbReference type="SAM" id="MobiDB-lite"/>
    </source>
</evidence>
<evidence type="ECO:0000313" key="5">
    <source>
        <dbReference type="Proteomes" id="UP000230233"/>
    </source>
</evidence>
<dbReference type="Proteomes" id="UP000230233">
    <property type="component" value="Chromosome V"/>
</dbReference>
<dbReference type="EMBL" id="PDUG01000005">
    <property type="protein sequence ID" value="PIC25006.1"/>
    <property type="molecule type" value="Genomic_DNA"/>
</dbReference>
<dbReference type="InterPro" id="IPR036397">
    <property type="entry name" value="RNaseH_sf"/>
</dbReference>
<feature type="compositionally biased region" description="Low complexity" evidence="1">
    <location>
        <begin position="66"/>
        <end position="79"/>
    </location>
</feature>
<feature type="compositionally biased region" description="Basic and acidic residues" evidence="1">
    <location>
        <begin position="49"/>
        <end position="65"/>
    </location>
</feature>
<feature type="compositionally biased region" description="Basic and acidic residues" evidence="1">
    <location>
        <begin position="140"/>
        <end position="154"/>
    </location>
</feature>
<sequence length="1175" mass="133221">MSNYNRSYDDNRRDGGDRRDGGGDRRGGGYDNRRGNDDYRGGGGFQDNRGNRDNYRGGNDNRDGGYQDNRGGNRGNDNYRGNDRYDNRDGGYQGNRDNFRGGNDNRDGGYRGGNDNYRGNDRYDNRRDYQDRGNQGGYQDRGDYQNRGGRDHGDNLNQQMGRMGLGGGRGGGNNMYAQQRSGPRPQRSAAGMANPGDLAGSADHPNMPVAKKDLAHNSQTFAKRPDTSAYDNPRCGTKIELLTNHSLVHLPHEPIELHEYNIDVFKGRKKLEKREEAGPMFREIASSSGKKDLASYTDYVYNDVNLLWSTKKLPRSEGQVPHSQGAKNGYIYYKYTRKVELGSEVRNQDSQLLSTLVDAIATARVRWPKRTGNQFSVFKRSIFLLQNHVDDGAFGDAPIFVKLRNGVDARIGVSMGIKLNLRVGITACFDVSHTLFTRPGYPLVRLFWELIHGDTLTDEEIVEGNWDADMKLARPTYQNIKLMSDVLKDMRIMFTNEDGLKFDEQGNYQEKDLKKLKDVKGFKFYQFSDNCFYEFYNESTGKNMSVKDFYSSVHGYELRYPHLPCLQKKPTKKNTKKVLYPLEVCSLLIDPVRYTGLITEKLKGNMIQYTTLKAEQRKLVLQNIIGQKAIGDCPPIVDNNDRYMTGHGITIDKEMLTVKATLLPPPKVIYGNSDFLDSEHLGEWEAVTNDPVRTVLEDAIFKRSRSPNAPKLKKRILGCILKIGSPMNSSVDFGIDDMCYHNLMKAIEAAGQPVCWANPGQAVIHASEEYLQGRDQAGVTLDWMRNLKNENLDKYKQSEDEVIVPLVLMIFQVRFTTLNCERAQFQNDYNLFKWMADNEVGVFTQGLLYKTFNSIGHTPAACKFTRLLVEKILGKIGTTHRRLERDGDHKSWKKLVDPKEPTLVLGVDVSHPSARDLKGDDPVKRLSVATVVGNIDVDCTEFRASSKLQDVGEERIVRFEVEIQKRIGEFAQFNGKFPKHIVIYRDGLSEGDFQRTLYEEKTAVETACKEFPGIETTLTYIVVTKRHHTRFFLKDEQQGLEQQGFNVRPGTLVEDTVTTTDYYDFFLTTQVGQVGLARPTHYYVLLNDWKVAPTFWPTITHALTYLFCRTTSTVTLPAPVLYAHLAAKRAKETMDGALFANEGVGRRFDLSQYSDLAQLTNCLQPNPNLDGMTFV</sequence>
<dbReference type="PANTHER" id="PTHR22891">
    <property type="entry name" value="EUKARYOTIC TRANSLATION INITIATION FACTOR 2C"/>
    <property type="match status" value="1"/>
</dbReference>
<comment type="caution">
    <text evidence="4">The sequence shown here is derived from an EMBL/GenBank/DDBJ whole genome shotgun (WGS) entry which is preliminary data.</text>
</comment>
<protein>
    <recommendedName>
        <fullName evidence="6">Piwi domain-containing protein</fullName>
    </recommendedName>
</protein>
<dbReference type="InterPro" id="IPR036085">
    <property type="entry name" value="PAZ_dom_sf"/>
</dbReference>
<dbReference type="InterPro" id="IPR012337">
    <property type="entry name" value="RNaseH-like_sf"/>
</dbReference>
<feature type="region of interest" description="Disordered" evidence="1">
    <location>
        <begin position="1"/>
        <end position="207"/>
    </location>
</feature>
<proteinExistence type="predicted"/>
<dbReference type="SUPFAM" id="SSF53098">
    <property type="entry name" value="Ribonuclease H-like"/>
    <property type="match status" value="1"/>
</dbReference>
<evidence type="ECO:0000313" key="4">
    <source>
        <dbReference type="EMBL" id="PIC25006.1"/>
    </source>
</evidence>
<gene>
    <name evidence="4" type="primary">Cnig_chr_V.g18103</name>
    <name evidence="4" type="ORF">B9Z55_018103</name>
</gene>
<keyword evidence="5" id="KW-1185">Reference proteome</keyword>
<dbReference type="Gene3D" id="2.170.260.10">
    <property type="entry name" value="paz domain"/>
    <property type="match status" value="1"/>
</dbReference>
<evidence type="ECO:0008006" key="6">
    <source>
        <dbReference type="Google" id="ProtNLM"/>
    </source>
</evidence>
<dbReference type="PROSITE" id="PS50821">
    <property type="entry name" value="PAZ"/>
    <property type="match status" value="1"/>
</dbReference>
<dbReference type="Gene3D" id="3.30.420.10">
    <property type="entry name" value="Ribonuclease H-like superfamily/Ribonuclease H"/>
    <property type="match status" value="1"/>
</dbReference>
<dbReference type="PROSITE" id="PS50822">
    <property type="entry name" value="PIWI"/>
    <property type="match status" value="1"/>
</dbReference>
<evidence type="ECO:0000259" key="3">
    <source>
        <dbReference type="PROSITE" id="PS50822"/>
    </source>
</evidence>
<dbReference type="CDD" id="cd02846">
    <property type="entry name" value="PAZ_argonaute_like"/>
    <property type="match status" value="1"/>
</dbReference>
<dbReference type="Pfam" id="PF02170">
    <property type="entry name" value="PAZ"/>
    <property type="match status" value="1"/>
</dbReference>
<feature type="compositionally biased region" description="Basic and acidic residues" evidence="1">
    <location>
        <begin position="97"/>
        <end position="109"/>
    </location>
</feature>
<dbReference type="SMART" id="SM00950">
    <property type="entry name" value="Piwi"/>
    <property type="match status" value="1"/>
</dbReference>